<evidence type="ECO:0000256" key="2">
    <source>
        <dbReference type="ARBA" id="ARBA00022485"/>
    </source>
</evidence>
<comment type="caution">
    <text evidence="8">The sequence shown here is derived from an EMBL/GenBank/DDBJ whole genome shotgun (WGS) entry which is preliminary data.</text>
</comment>
<evidence type="ECO:0000256" key="4">
    <source>
        <dbReference type="ARBA" id="ARBA00022723"/>
    </source>
</evidence>
<dbReference type="InterPro" id="IPR017200">
    <property type="entry name" value="PqqE-like"/>
</dbReference>
<dbReference type="InterPro" id="IPR007197">
    <property type="entry name" value="rSAM"/>
</dbReference>
<dbReference type="SFLD" id="SFLDG01386">
    <property type="entry name" value="main_SPASM_domain-containing"/>
    <property type="match status" value="1"/>
</dbReference>
<dbReference type="GO" id="GO:0046872">
    <property type="term" value="F:metal ion binding"/>
    <property type="evidence" value="ECO:0007669"/>
    <property type="project" value="UniProtKB-KW"/>
</dbReference>
<evidence type="ECO:0000313" key="9">
    <source>
        <dbReference type="Proteomes" id="UP000650524"/>
    </source>
</evidence>
<dbReference type="SFLD" id="SFLDS00029">
    <property type="entry name" value="Radical_SAM"/>
    <property type="match status" value="1"/>
</dbReference>
<accession>A0A8J6T8P4</accession>
<feature type="domain" description="Radical SAM core" evidence="7">
    <location>
        <begin position="7"/>
        <end position="218"/>
    </location>
</feature>
<proteinExistence type="predicted"/>
<dbReference type="InterPro" id="IPR058240">
    <property type="entry name" value="rSAM_sf"/>
</dbReference>
<dbReference type="PROSITE" id="PS51918">
    <property type="entry name" value="RADICAL_SAM"/>
    <property type="match status" value="1"/>
</dbReference>
<dbReference type="EMBL" id="JACNJD010000301">
    <property type="protein sequence ID" value="MBC8178674.1"/>
    <property type="molecule type" value="Genomic_DNA"/>
</dbReference>
<dbReference type="CDD" id="cd01335">
    <property type="entry name" value="Radical_SAM"/>
    <property type="match status" value="1"/>
</dbReference>
<evidence type="ECO:0000256" key="5">
    <source>
        <dbReference type="ARBA" id="ARBA00023004"/>
    </source>
</evidence>
<name>A0A8J6T8P4_9DELT</name>
<sequence>MPTKEPTFQLSSLYIYQTDSCNLCCSHCWISPKFSDSKQNDLPLGPLKSAISEAKSLGLQSVKITGGEPLLYRELPSFLSFLDVEGLTVYIETNGTLMDEDIISHFRSSNVQQVSVSVDAASEKVHDEIRGMKGSFARTLEGLRFLSKAGVNFQIMMTVQRKNSNEIPGVIRLSDELGAGSLKINHLIPTGRGKKAFARGDNLGLEELIRLYRLVEEKYPKPENLEIIFDLPLAFRSIEAIKRGGTADCRILNILGVLANGDFSICGIGQTIPELRMGNIHRDSVSSVWNNNPILKDLRQSLPSKLKGICHDCIFKFQCLGGCRANAYALAGDFYAPYFLCQRLFDAGKFPSSRRISPREDL</sequence>
<keyword evidence="6" id="KW-0411">Iron-sulfur</keyword>
<gene>
    <name evidence="8" type="ORF">H8E19_14820</name>
</gene>
<comment type="cofactor">
    <cofactor evidence="1">
        <name>[4Fe-4S] cluster</name>
        <dbReference type="ChEBI" id="CHEBI:49883"/>
    </cofactor>
</comment>
<dbReference type="AlphaFoldDB" id="A0A8J6T8P4"/>
<evidence type="ECO:0000313" key="8">
    <source>
        <dbReference type="EMBL" id="MBC8178674.1"/>
    </source>
</evidence>
<dbReference type="GO" id="GO:0003824">
    <property type="term" value="F:catalytic activity"/>
    <property type="evidence" value="ECO:0007669"/>
    <property type="project" value="InterPro"/>
</dbReference>
<keyword evidence="2" id="KW-0004">4Fe-4S</keyword>
<dbReference type="InterPro" id="IPR013785">
    <property type="entry name" value="Aldolase_TIM"/>
</dbReference>
<dbReference type="PANTHER" id="PTHR11228">
    <property type="entry name" value="RADICAL SAM DOMAIN PROTEIN"/>
    <property type="match status" value="1"/>
</dbReference>
<keyword evidence="4" id="KW-0479">Metal-binding</keyword>
<dbReference type="Gene3D" id="3.20.20.70">
    <property type="entry name" value="Aldolase class I"/>
    <property type="match status" value="1"/>
</dbReference>
<evidence type="ECO:0000256" key="3">
    <source>
        <dbReference type="ARBA" id="ARBA00022691"/>
    </source>
</evidence>
<dbReference type="Pfam" id="PF13186">
    <property type="entry name" value="SPASM"/>
    <property type="match status" value="1"/>
</dbReference>
<dbReference type="NCBIfam" id="TIGR04085">
    <property type="entry name" value="rSAM_more_4Fe4S"/>
    <property type="match status" value="1"/>
</dbReference>
<organism evidence="8 9">
    <name type="scientific">Candidatus Desulfacyla euxinica</name>
    <dbReference type="NCBI Taxonomy" id="2841693"/>
    <lineage>
        <taxon>Bacteria</taxon>
        <taxon>Deltaproteobacteria</taxon>
        <taxon>Candidatus Desulfacyla</taxon>
    </lineage>
</organism>
<keyword evidence="3" id="KW-0949">S-adenosyl-L-methionine</keyword>
<dbReference type="Pfam" id="PF04055">
    <property type="entry name" value="Radical_SAM"/>
    <property type="match status" value="1"/>
</dbReference>
<dbReference type="PANTHER" id="PTHR11228:SF7">
    <property type="entry name" value="PQQA PEPTIDE CYCLASE"/>
    <property type="match status" value="1"/>
</dbReference>
<dbReference type="InterPro" id="IPR006638">
    <property type="entry name" value="Elp3/MiaA/NifB-like_rSAM"/>
</dbReference>
<keyword evidence="5" id="KW-0408">Iron</keyword>
<dbReference type="InterPro" id="IPR050377">
    <property type="entry name" value="Radical_SAM_PqqE_MftC-like"/>
</dbReference>
<reference evidence="8 9" key="1">
    <citation type="submission" date="2020-08" db="EMBL/GenBank/DDBJ databases">
        <title>Bridging the membrane lipid divide: bacteria of the FCB group superphylum have the potential to synthesize archaeal ether lipids.</title>
        <authorList>
            <person name="Villanueva L."/>
            <person name="Von Meijenfeldt F.A.B."/>
            <person name="Westbye A.B."/>
            <person name="Yadav S."/>
            <person name="Hopmans E.C."/>
            <person name="Dutilh B.E."/>
            <person name="Sinninghe Damste J.S."/>
        </authorList>
    </citation>
    <scope>NUCLEOTIDE SEQUENCE [LARGE SCALE GENOMIC DNA]</scope>
    <source>
        <strain evidence="8">NIOZ-UU27</strain>
    </source>
</reference>
<evidence type="ECO:0000256" key="1">
    <source>
        <dbReference type="ARBA" id="ARBA00001966"/>
    </source>
</evidence>
<dbReference type="SUPFAM" id="SSF102114">
    <property type="entry name" value="Radical SAM enzymes"/>
    <property type="match status" value="1"/>
</dbReference>
<dbReference type="GO" id="GO:0051539">
    <property type="term" value="F:4 iron, 4 sulfur cluster binding"/>
    <property type="evidence" value="ECO:0007669"/>
    <property type="project" value="UniProtKB-KW"/>
</dbReference>
<dbReference type="InterPro" id="IPR023885">
    <property type="entry name" value="4Fe4S-binding_SPASM_dom"/>
</dbReference>
<dbReference type="Proteomes" id="UP000650524">
    <property type="component" value="Unassembled WGS sequence"/>
</dbReference>
<protein>
    <submittedName>
        <fullName evidence="8">Radical SAM protein</fullName>
    </submittedName>
</protein>
<dbReference type="PIRSF" id="PIRSF037420">
    <property type="entry name" value="PQQ_syn_pqqE"/>
    <property type="match status" value="1"/>
</dbReference>
<dbReference type="SFLD" id="SFLDG01067">
    <property type="entry name" value="SPASM/twitch_domain_containing"/>
    <property type="match status" value="1"/>
</dbReference>
<evidence type="ECO:0000256" key="6">
    <source>
        <dbReference type="ARBA" id="ARBA00023014"/>
    </source>
</evidence>
<dbReference type="SMART" id="SM00729">
    <property type="entry name" value="Elp3"/>
    <property type="match status" value="1"/>
</dbReference>
<evidence type="ECO:0000259" key="7">
    <source>
        <dbReference type="PROSITE" id="PS51918"/>
    </source>
</evidence>